<dbReference type="EMBL" id="JARK01000073">
    <property type="protein sequence ID" value="EYC44054.1"/>
    <property type="molecule type" value="Genomic_DNA"/>
</dbReference>
<comment type="caution">
    <text evidence="1">The sequence shown here is derived from an EMBL/GenBank/DDBJ whole genome shotgun (WGS) entry which is preliminary data.</text>
</comment>
<evidence type="ECO:0000313" key="1">
    <source>
        <dbReference type="EMBL" id="EYC44054.1"/>
    </source>
</evidence>
<organism evidence="1 2">
    <name type="scientific">Ancylostoma ceylanicum</name>
    <dbReference type="NCBI Taxonomy" id="53326"/>
    <lineage>
        <taxon>Eukaryota</taxon>
        <taxon>Metazoa</taxon>
        <taxon>Ecdysozoa</taxon>
        <taxon>Nematoda</taxon>
        <taxon>Chromadorea</taxon>
        <taxon>Rhabditida</taxon>
        <taxon>Rhabditina</taxon>
        <taxon>Rhabditomorpha</taxon>
        <taxon>Strongyloidea</taxon>
        <taxon>Ancylostomatidae</taxon>
        <taxon>Ancylostomatinae</taxon>
        <taxon>Ancylostoma</taxon>
    </lineage>
</organism>
<sequence>MVKNCCIASAGCSSFCYVWVTLRGQAAAQSTVVPLDLHSSCVLPPHCHVTSRPLRGVYNQLRPGWNRDPAQRLVRRGAGLRTRADASQVRRSACVHRVLLRGTQTRSRTFLGKVG</sequence>
<name>A0A016WW99_9BILA</name>
<gene>
    <name evidence="1" type="primary">Acey_s0473.g2096</name>
    <name evidence="1" type="ORF">Y032_0473g2096</name>
</gene>
<evidence type="ECO:0000313" key="2">
    <source>
        <dbReference type="Proteomes" id="UP000024635"/>
    </source>
</evidence>
<proteinExistence type="predicted"/>
<dbReference type="AlphaFoldDB" id="A0A016WW99"/>
<reference evidence="2" key="1">
    <citation type="journal article" date="2015" name="Nat. Genet.">
        <title>The genome and transcriptome of the zoonotic hookworm Ancylostoma ceylanicum identify infection-specific gene families.</title>
        <authorList>
            <person name="Schwarz E.M."/>
            <person name="Hu Y."/>
            <person name="Antoshechkin I."/>
            <person name="Miller M.M."/>
            <person name="Sternberg P.W."/>
            <person name="Aroian R.V."/>
        </authorList>
    </citation>
    <scope>NUCLEOTIDE SEQUENCE</scope>
    <source>
        <strain evidence="2">HY135</strain>
    </source>
</reference>
<dbReference type="Proteomes" id="UP000024635">
    <property type="component" value="Unassembled WGS sequence"/>
</dbReference>
<keyword evidence="2" id="KW-1185">Reference proteome</keyword>
<protein>
    <submittedName>
        <fullName evidence="1">Uncharacterized protein</fullName>
    </submittedName>
</protein>
<accession>A0A016WW99</accession>